<sequence>MPRKTPCLAREEKARPGRERRNLEGDLTAPSISRAKGDRHGVRGHLRACSDWTSVESSNDINCPRFQQDQSVQRELQGLVTR</sequence>
<dbReference type="Proteomes" id="UP001054837">
    <property type="component" value="Unassembled WGS sequence"/>
</dbReference>
<keyword evidence="3" id="KW-1185">Reference proteome</keyword>
<reference evidence="2 3" key="1">
    <citation type="submission" date="2021-06" db="EMBL/GenBank/DDBJ databases">
        <title>Caerostris darwini draft genome.</title>
        <authorList>
            <person name="Kono N."/>
            <person name="Arakawa K."/>
        </authorList>
    </citation>
    <scope>NUCLEOTIDE SEQUENCE [LARGE SCALE GENOMIC DNA]</scope>
</reference>
<proteinExistence type="predicted"/>
<feature type="region of interest" description="Disordered" evidence="1">
    <location>
        <begin position="1"/>
        <end position="24"/>
    </location>
</feature>
<name>A0AAV4TNN8_9ARAC</name>
<dbReference type="EMBL" id="BPLQ01010009">
    <property type="protein sequence ID" value="GIY47755.1"/>
    <property type="molecule type" value="Genomic_DNA"/>
</dbReference>
<dbReference type="AlphaFoldDB" id="A0AAV4TNN8"/>
<evidence type="ECO:0000313" key="2">
    <source>
        <dbReference type="EMBL" id="GIY47755.1"/>
    </source>
</evidence>
<evidence type="ECO:0000313" key="3">
    <source>
        <dbReference type="Proteomes" id="UP001054837"/>
    </source>
</evidence>
<protein>
    <submittedName>
        <fullName evidence="2">Uncharacterized protein</fullName>
    </submittedName>
</protein>
<comment type="caution">
    <text evidence="2">The sequence shown here is derived from an EMBL/GenBank/DDBJ whole genome shotgun (WGS) entry which is preliminary data.</text>
</comment>
<accession>A0AAV4TNN8</accession>
<feature type="compositionally biased region" description="Basic and acidic residues" evidence="1">
    <location>
        <begin position="9"/>
        <end position="24"/>
    </location>
</feature>
<evidence type="ECO:0000256" key="1">
    <source>
        <dbReference type="SAM" id="MobiDB-lite"/>
    </source>
</evidence>
<gene>
    <name evidence="2" type="ORF">CDAR_64861</name>
</gene>
<organism evidence="2 3">
    <name type="scientific">Caerostris darwini</name>
    <dbReference type="NCBI Taxonomy" id="1538125"/>
    <lineage>
        <taxon>Eukaryota</taxon>
        <taxon>Metazoa</taxon>
        <taxon>Ecdysozoa</taxon>
        <taxon>Arthropoda</taxon>
        <taxon>Chelicerata</taxon>
        <taxon>Arachnida</taxon>
        <taxon>Araneae</taxon>
        <taxon>Araneomorphae</taxon>
        <taxon>Entelegynae</taxon>
        <taxon>Araneoidea</taxon>
        <taxon>Araneidae</taxon>
        <taxon>Caerostris</taxon>
    </lineage>
</organism>